<name>A0A166U1H9_9AGAM</name>
<reference evidence="3 4" key="1">
    <citation type="journal article" date="2016" name="Mol. Biol. Evol.">
        <title>Comparative Genomics of Early-Diverging Mushroom-Forming Fungi Provides Insights into the Origins of Lignocellulose Decay Capabilities.</title>
        <authorList>
            <person name="Nagy L.G."/>
            <person name="Riley R."/>
            <person name="Tritt A."/>
            <person name="Adam C."/>
            <person name="Daum C."/>
            <person name="Floudas D."/>
            <person name="Sun H."/>
            <person name="Yadav J.S."/>
            <person name="Pangilinan J."/>
            <person name="Larsson K.H."/>
            <person name="Matsuura K."/>
            <person name="Barry K."/>
            <person name="Labutti K."/>
            <person name="Kuo R."/>
            <person name="Ohm R.A."/>
            <person name="Bhattacharya S.S."/>
            <person name="Shirouzu T."/>
            <person name="Yoshinaga Y."/>
            <person name="Martin F.M."/>
            <person name="Grigoriev I.V."/>
            <person name="Hibbett D.S."/>
        </authorList>
    </citation>
    <scope>NUCLEOTIDE SEQUENCE [LARGE SCALE GENOMIC DNA]</scope>
    <source>
        <strain evidence="3 4">CBS 109695</strain>
    </source>
</reference>
<feature type="transmembrane region" description="Helical" evidence="2">
    <location>
        <begin position="290"/>
        <end position="313"/>
    </location>
</feature>
<feature type="compositionally biased region" description="Polar residues" evidence="1">
    <location>
        <begin position="63"/>
        <end position="90"/>
    </location>
</feature>
<gene>
    <name evidence="3" type="ORF">FIBSPDRAFT_945244</name>
</gene>
<dbReference type="PANTHER" id="PTHR36819:SF1">
    <property type="entry name" value="REGULATOR OF PHOSPHOLIPASE D SRF1"/>
    <property type="match status" value="1"/>
</dbReference>
<dbReference type="PANTHER" id="PTHR36819">
    <property type="entry name" value="REGULATOR OF PHOSPHOLIPASE D SRF1"/>
    <property type="match status" value="1"/>
</dbReference>
<evidence type="ECO:0000256" key="2">
    <source>
        <dbReference type="SAM" id="Phobius"/>
    </source>
</evidence>
<feature type="compositionally biased region" description="Basic and acidic residues" evidence="1">
    <location>
        <begin position="129"/>
        <end position="142"/>
    </location>
</feature>
<dbReference type="OrthoDB" id="1436450at2759"/>
<keyword evidence="2" id="KW-0472">Membrane</keyword>
<keyword evidence="2" id="KW-1133">Transmembrane helix</keyword>
<organism evidence="3 4">
    <name type="scientific">Athelia psychrophila</name>
    <dbReference type="NCBI Taxonomy" id="1759441"/>
    <lineage>
        <taxon>Eukaryota</taxon>
        <taxon>Fungi</taxon>
        <taxon>Dikarya</taxon>
        <taxon>Basidiomycota</taxon>
        <taxon>Agaricomycotina</taxon>
        <taxon>Agaricomycetes</taxon>
        <taxon>Agaricomycetidae</taxon>
        <taxon>Atheliales</taxon>
        <taxon>Atheliaceae</taxon>
        <taxon>Athelia</taxon>
    </lineage>
</organism>
<dbReference type="EMBL" id="KV417490">
    <property type="protein sequence ID" value="KZP31216.1"/>
    <property type="molecule type" value="Genomic_DNA"/>
</dbReference>
<evidence type="ECO:0000256" key="1">
    <source>
        <dbReference type="SAM" id="MobiDB-lite"/>
    </source>
</evidence>
<dbReference type="InterPro" id="IPR037737">
    <property type="entry name" value="Srf1"/>
</dbReference>
<evidence type="ECO:0000313" key="3">
    <source>
        <dbReference type="EMBL" id="KZP31216.1"/>
    </source>
</evidence>
<feature type="compositionally biased region" description="Polar residues" evidence="1">
    <location>
        <begin position="8"/>
        <end position="26"/>
    </location>
</feature>
<sequence>MAHLQVPSHPSSSRTSLAQPQSVRSNQSRRHPTVRSIVTSPPWATDEPPSPTSDDDDNHTILGRQSDSNTRPSDVASSYHSSAQPGSATESRWWAFTRGPGEQQHPPASSGEPPTGAAVDTPSPQGSPKLEKRGIMFRERSKAWLPITRRSHDASANSKSPGFDKHRTEHNEDGGPSSWGLTIDLPSPPSAPFTMAQSQTPGWNSPWTPRVPNQPLSEEEEIFGRDSDEGEKTMSRRKKLRVFILTNTFVPLLFRFINITFTASALGVALRIRNIEMRNHITGIVGSSPTLVIIFAPLTIVHVMVAIYLEYFGRPLGLWHTSSKLAHTLLEVLFICAWSAALSLCFDNYFTSLVPCASGGSIRWYSELPRPASPLFGNLGVIGDSICDDQIVLIGLVFVGLIMYCISLNISLFRIFEKVKYHPGTRAGFRSHA</sequence>
<feature type="region of interest" description="Disordered" evidence="1">
    <location>
        <begin position="1"/>
        <end position="184"/>
    </location>
</feature>
<feature type="compositionally biased region" description="Basic and acidic residues" evidence="1">
    <location>
        <begin position="162"/>
        <end position="173"/>
    </location>
</feature>
<proteinExistence type="predicted"/>
<dbReference type="Proteomes" id="UP000076532">
    <property type="component" value="Unassembled WGS sequence"/>
</dbReference>
<evidence type="ECO:0000313" key="4">
    <source>
        <dbReference type="Proteomes" id="UP000076532"/>
    </source>
</evidence>
<dbReference type="AlphaFoldDB" id="A0A166U1H9"/>
<accession>A0A166U1H9</accession>
<feature type="transmembrane region" description="Helical" evidence="2">
    <location>
        <begin position="391"/>
        <end position="416"/>
    </location>
</feature>
<dbReference type="GO" id="GO:0071944">
    <property type="term" value="C:cell periphery"/>
    <property type="evidence" value="ECO:0007669"/>
    <property type="project" value="TreeGrafter"/>
</dbReference>
<feature type="transmembrane region" description="Helical" evidence="2">
    <location>
        <begin position="242"/>
        <end position="270"/>
    </location>
</feature>
<keyword evidence="2" id="KW-0812">Transmembrane</keyword>
<keyword evidence="4" id="KW-1185">Reference proteome</keyword>
<dbReference type="GO" id="GO:0000324">
    <property type="term" value="C:fungal-type vacuole"/>
    <property type="evidence" value="ECO:0007669"/>
    <property type="project" value="TreeGrafter"/>
</dbReference>
<protein>
    <submittedName>
        <fullName evidence="3">Uncharacterized protein</fullName>
    </submittedName>
</protein>